<keyword evidence="2" id="KW-1185">Reference proteome</keyword>
<dbReference type="EMBL" id="CAJVPQ010016363">
    <property type="protein sequence ID" value="CAG8745473.1"/>
    <property type="molecule type" value="Genomic_DNA"/>
</dbReference>
<sequence length="126" mass="14161">SNEYYDTNFNNNVSLEQKTILSNFERLSNVSRTSFDENVNTNADTHIVKRLRHKGSGGSVKRSFVWKFFDEKDNPSGPGKIMACKNLLSNGKLCTVTYAALDSTSNTIQHLANIHGILDENKVHIK</sequence>
<dbReference type="Proteomes" id="UP000789570">
    <property type="component" value="Unassembled WGS sequence"/>
</dbReference>
<feature type="non-terminal residue" evidence="1">
    <location>
        <position position="126"/>
    </location>
</feature>
<organism evidence="1 2">
    <name type="scientific">Funneliformis caledonium</name>
    <dbReference type="NCBI Taxonomy" id="1117310"/>
    <lineage>
        <taxon>Eukaryota</taxon>
        <taxon>Fungi</taxon>
        <taxon>Fungi incertae sedis</taxon>
        <taxon>Mucoromycota</taxon>
        <taxon>Glomeromycotina</taxon>
        <taxon>Glomeromycetes</taxon>
        <taxon>Glomerales</taxon>
        <taxon>Glomeraceae</taxon>
        <taxon>Funneliformis</taxon>
    </lineage>
</organism>
<accession>A0A9N9NMM4</accession>
<feature type="non-terminal residue" evidence="1">
    <location>
        <position position="1"/>
    </location>
</feature>
<evidence type="ECO:0000313" key="1">
    <source>
        <dbReference type="EMBL" id="CAG8745473.1"/>
    </source>
</evidence>
<evidence type="ECO:0000313" key="2">
    <source>
        <dbReference type="Proteomes" id="UP000789570"/>
    </source>
</evidence>
<comment type="caution">
    <text evidence="1">The sequence shown here is derived from an EMBL/GenBank/DDBJ whole genome shotgun (WGS) entry which is preliminary data.</text>
</comment>
<proteinExistence type="predicted"/>
<dbReference type="OrthoDB" id="2443165at2759"/>
<name>A0A9N9NMM4_9GLOM</name>
<gene>
    <name evidence="1" type="ORF">FCALED_LOCUS15928</name>
</gene>
<protein>
    <submittedName>
        <fullName evidence="1">13818_t:CDS:1</fullName>
    </submittedName>
</protein>
<reference evidence="1" key="1">
    <citation type="submission" date="2021-06" db="EMBL/GenBank/DDBJ databases">
        <authorList>
            <person name="Kallberg Y."/>
            <person name="Tangrot J."/>
            <person name="Rosling A."/>
        </authorList>
    </citation>
    <scope>NUCLEOTIDE SEQUENCE</scope>
    <source>
        <strain evidence="1">UK204</strain>
    </source>
</reference>
<dbReference type="AlphaFoldDB" id="A0A9N9NMM4"/>